<keyword evidence="2" id="KW-1185">Reference proteome</keyword>
<dbReference type="RefSeq" id="WP_241999383.1">
    <property type="nucleotide sequence ID" value="NZ_SLWM01000033.1"/>
</dbReference>
<organism evidence="1 2">
    <name type="scientific">Kribbella orskensis</name>
    <dbReference type="NCBI Taxonomy" id="2512216"/>
    <lineage>
        <taxon>Bacteria</taxon>
        <taxon>Bacillati</taxon>
        <taxon>Actinomycetota</taxon>
        <taxon>Actinomycetes</taxon>
        <taxon>Propionibacteriales</taxon>
        <taxon>Kribbellaceae</taxon>
        <taxon>Kribbella</taxon>
    </lineage>
</organism>
<protein>
    <submittedName>
        <fullName evidence="1">Uncharacterized protein YdeI (YjbR/CyaY-like superfamily)</fullName>
    </submittedName>
</protein>
<dbReference type="Proteomes" id="UP000295818">
    <property type="component" value="Unassembled WGS sequence"/>
</dbReference>
<name>A0ABY2B853_9ACTN</name>
<evidence type="ECO:0000313" key="2">
    <source>
        <dbReference type="Proteomes" id="UP000295818"/>
    </source>
</evidence>
<proteinExistence type="predicted"/>
<dbReference type="Pfam" id="PF13376">
    <property type="entry name" value="OmdA"/>
    <property type="match status" value="1"/>
</dbReference>
<dbReference type="EMBL" id="SLWM01000033">
    <property type="protein sequence ID" value="TCO11155.1"/>
    <property type="molecule type" value="Genomic_DNA"/>
</dbReference>
<comment type="caution">
    <text evidence="1">The sequence shown here is derived from an EMBL/GenBank/DDBJ whole genome shotgun (WGS) entry which is preliminary data.</text>
</comment>
<reference evidence="1 2" key="1">
    <citation type="journal article" date="2015" name="Stand. Genomic Sci.">
        <title>Genomic Encyclopedia of Bacterial and Archaeal Type Strains, Phase III: the genomes of soil and plant-associated and newly described type strains.</title>
        <authorList>
            <person name="Whitman W.B."/>
            <person name="Woyke T."/>
            <person name="Klenk H.P."/>
            <person name="Zhou Y."/>
            <person name="Lilburn T.G."/>
            <person name="Beck B.J."/>
            <person name="De Vos P."/>
            <person name="Vandamme P."/>
            <person name="Eisen J.A."/>
            <person name="Garrity G."/>
            <person name="Hugenholtz P."/>
            <person name="Kyrpides N.C."/>
        </authorList>
    </citation>
    <scope>NUCLEOTIDE SEQUENCE [LARGE SCALE GENOMIC DNA]</scope>
    <source>
        <strain evidence="1 2">VKM Ac-2538</strain>
    </source>
</reference>
<sequence length="215" mass="24527">MLSFKNERIDGRQREMSTLVKTPQVVTDAEAFHPASVEEWREWLALNGQTQRSVWLVVHRKGSAEGIDLAEAVEHALCFGWIDSKTVRRDGQSTYQTFTPRNPRSTWSQVNRDRVERLLAEGLMAEPGQELIDLARRTGTWDCLAEAQNGVIPADLQVEFDRCEAAAKHFQAFPPSSKRLILEWIALAKRPETRQRRIDQTVTLAAANQRANHPR</sequence>
<gene>
    <name evidence="1" type="ORF">EV644_13351</name>
</gene>
<accession>A0ABY2B853</accession>
<evidence type="ECO:0000313" key="1">
    <source>
        <dbReference type="EMBL" id="TCO11155.1"/>
    </source>
</evidence>